<comment type="caution">
    <text evidence="1">The sequence shown here is derived from an EMBL/GenBank/DDBJ whole genome shotgun (WGS) entry which is preliminary data.</text>
</comment>
<proteinExistence type="predicted"/>
<dbReference type="AlphaFoldDB" id="A0A016VAD0"/>
<evidence type="ECO:0000313" key="2">
    <source>
        <dbReference type="Proteomes" id="UP000024635"/>
    </source>
</evidence>
<organism evidence="1 2">
    <name type="scientific">Ancylostoma ceylanicum</name>
    <dbReference type="NCBI Taxonomy" id="53326"/>
    <lineage>
        <taxon>Eukaryota</taxon>
        <taxon>Metazoa</taxon>
        <taxon>Ecdysozoa</taxon>
        <taxon>Nematoda</taxon>
        <taxon>Chromadorea</taxon>
        <taxon>Rhabditida</taxon>
        <taxon>Rhabditina</taxon>
        <taxon>Rhabditomorpha</taxon>
        <taxon>Strongyloidea</taxon>
        <taxon>Ancylostomatidae</taxon>
        <taxon>Ancylostomatinae</taxon>
        <taxon>Ancylostoma</taxon>
    </lineage>
</organism>
<reference evidence="2" key="1">
    <citation type="journal article" date="2015" name="Nat. Genet.">
        <title>The genome and transcriptome of the zoonotic hookworm Ancylostoma ceylanicum identify infection-specific gene families.</title>
        <authorList>
            <person name="Schwarz E.M."/>
            <person name="Hu Y."/>
            <person name="Antoshechkin I."/>
            <person name="Miller M.M."/>
            <person name="Sternberg P.W."/>
            <person name="Aroian R.V."/>
        </authorList>
    </citation>
    <scope>NUCLEOTIDE SEQUENCE</scope>
    <source>
        <strain evidence="2">HY135</strain>
    </source>
</reference>
<sequence>MLRYRTSFLTSSQRRRLVQARRMEMQRRESFWGDLNYCYSHDDTITETTELRRSINFVDEYGDWKLSLGQHLSEDTKIPHFLKQMLKKVVVNPNDFNKLTVRVRDGHDGLISLPLPFRATLKGFILHTAQRDGDSAFAIALDAMISSIVKEARRPQRGSYDTGATL</sequence>
<dbReference type="Proteomes" id="UP000024635">
    <property type="component" value="Unassembled WGS sequence"/>
</dbReference>
<name>A0A016VAD0_9BILA</name>
<keyword evidence="2" id="KW-1185">Reference proteome</keyword>
<dbReference type="EMBL" id="JARK01001350">
    <property type="protein sequence ID" value="EYC23967.1"/>
    <property type="molecule type" value="Genomic_DNA"/>
</dbReference>
<evidence type="ECO:0000313" key="1">
    <source>
        <dbReference type="EMBL" id="EYC23967.1"/>
    </source>
</evidence>
<accession>A0A016VAD0</accession>
<protein>
    <submittedName>
        <fullName evidence="1">Uncharacterized protein</fullName>
    </submittedName>
</protein>
<gene>
    <name evidence="1" type="primary">Acey_s0014.g2245</name>
    <name evidence="1" type="ORF">Y032_0014g2245</name>
</gene>